<gene>
    <name evidence="7" type="ORF">GTZ99_06470</name>
</gene>
<dbReference type="EMBL" id="JAAAPO010000002">
    <property type="protein sequence ID" value="NBC36201.1"/>
    <property type="molecule type" value="Genomic_DNA"/>
</dbReference>
<name>A0ABW9XCC4_9SPHN</name>
<sequence length="251" mass="27322">MSQPSFGKQKGRRRIIPVAALLLCAAVFGALGGWQVQRLGWKRDLVARVEAGLKAEPVPATTLPFAPTDDAVRAMEYRRVSLNGAYVPEGTVLVAALTDLGNGYWVMTPLRLGDGRMVWVNRGFVPNGSRRDAVAAAMPAVPVSVIGLLRRAEPGRTWLRANDPGQDRWYYRDLTGMSAARGITGSAAWFVDVQTETPVSPKAPVPGLTVVQFANNHLQYAITWFLLCLGSLGAIWLVMRRPALLQDTDPS</sequence>
<evidence type="ECO:0000313" key="7">
    <source>
        <dbReference type="EMBL" id="NBC36201.1"/>
    </source>
</evidence>
<comment type="similarity">
    <text evidence="2 6">Belongs to the SURF1 family.</text>
</comment>
<keyword evidence="3 6" id="KW-0812">Transmembrane</keyword>
<protein>
    <recommendedName>
        <fullName evidence="6">SURF1-like protein</fullName>
    </recommendedName>
</protein>
<dbReference type="PANTHER" id="PTHR23427:SF2">
    <property type="entry name" value="SURFEIT LOCUS PROTEIN 1"/>
    <property type="match status" value="1"/>
</dbReference>
<reference evidence="8" key="1">
    <citation type="submission" date="2020-01" db="EMBL/GenBank/DDBJ databases">
        <title>Sphingomonas sp. strain CSW-10.</title>
        <authorList>
            <person name="Chen W.-M."/>
        </authorList>
    </citation>
    <scope>NUCLEOTIDE SEQUENCE [LARGE SCALE GENOMIC DNA]</scope>
    <source>
        <strain evidence="8">FSY-8</strain>
    </source>
</reference>
<comment type="caution">
    <text evidence="7">The sequence shown here is derived from an EMBL/GenBank/DDBJ whole genome shotgun (WGS) entry which is preliminary data.</text>
</comment>
<evidence type="ECO:0000313" key="8">
    <source>
        <dbReference type="Proteomes" id="UP000753724"/>
    </source>
</evidence>
<comment type="caution">
    <text evidence="6">Lacks conserved residue(s) required for the propagation of feature annotation.</text>
</comment>
<evidence type="ECO:0000256" key="2">
    <source>
        <dbReference type="ARBA" id="ARBA00007165"/>
    </source>
</evidence>
<keyword evidence="4 6" id="KW-1133">Transmembrane helix</keyword>
<dbReference type="RefSeq" id="WP_161717437.1">
    <property type="nucleotide sequence ID" value="NZ_JAAAPO010000002.1"/>
</dbReference>
<evidence type="ECO:0000256" key="1">
    <source>
        <dbReference type="ARBA" id="ARBA00004370"/>
    </source>
</evidence>
<evidence type="ECO:0000256" key="3">
    <source>
        <dbReference type="ARBA" id="ARBA00022692"/>
    </source>
</evidence>
<dbReference type="PANTHER" id="PTHR23427">
    <property type="entry name" value="SURFEIT LOCUS PROTEIN"/>
    <property type="match status" value="1"/>
</dbReference>
<comment type="subcellular location">
    <subcellularLocation>
        <location evidence="6">Cell membrane</location>
        <topology evidence="6">Multi-pass membrane protein</topology>
    </subcellularLocation>
    <subcellularLocation>
        <location evidence="1">Membrane</location>
    </subcellularLocation>
</comment>
<organism evidence="7 8">
    <name type="scientific">Novosphingobium ovatum</name>
    <dbReference type="NCBI Taxonomy" id="1908523"/>
    <lineage>
        <taxon>Bacteria</taxon>
        <taxon>Pseudomonadati</taxon>
        <taxon>Pseudomonadota</taxon>
        <taxon>Alphaproteobacteria</taxon>
        <taxon>Sphingomonadales</taxon>
        <taxon>Sphingomonadaceae</taxon>
        <taxon>Novosphingobium</taxon>
    </lineage>
</organism>
<evidence type="ECO:0000256" key="5">
    <source>
        <dbReference type="ARBA" id="ARBA00023136"/>
    </source>
</evidence>
<dbReference type="PROSITE" id="PS50895">
    <property type="entry name" value="SURF1"/>
    <property type="match status" value="1"/>
</dbReference>
<feature type="transmembrane region" description="Helical" evidence="6">
    <location>
        <begin position="218"/>
        <end position="238"/>
    </location>
</feature>
<dbReference type="Pfam" id="PF02104">
    <property type="entry name" value="SURF1"/>
    <property type="match status" value="1"/>
</dbReference>
<evidence type="ECO:0000256" key="6">
    <source>
        <dbReference type="RuleBase" id="RU363076"/>
    </source>
</evidence>
<keyword evidence="5 6" id="KW-0472">Membrane</keyword>
<dbReference type="InterPro" id="IPR045214">
    <property type="entry name" value="Surf1/Surf4"/>
</dbReference>
<proteinExistence type="inferred from homology"/>
<evidence type="ECO:0000256" key="4">
    <source>
        <dbReference type="ARBA" id="ARBA00022989"/>
    </source>
</evidence>
<dbReference type="CDD" id="cd06662">
    <property type="entry name" value="SURF1"/>
    <property type="match status" value="1"/>
</dbReference>
<keyword evidence="6" id="KW-1003">Cell membrane</keyword>
<keyword evidence="8" id="KW-1185">Reference proteome</keyword>
<dbReference type="Proteomes" id="UP000753724">
    <property type="component" value="Unassembled WGS sequence"/>
</dbReference>
<dbReference type="InterPro" id="IPR002994">
    <property type="entry name" value="Surf1/Shy1"/>
</dbReference>
<accession>A0ABW9XCC4</accession>